<evidence type="ECO:0000313" key="3">
    <source>
        <dbReference type="Proteomes" id="UP000198500"/>
    </source>
</evidence>
<dbReference type="Pfam" id="PF03374">
    <property type="entry name" value="ANT"/>
    <property type="match status" value="1"/>
</dbReference>
<dbReference type="EMBL" id="FNNI01000001">
    <property type="protein sequence ID" value="SDW18435.1"/>
    <property type="molecule type" value="Genomic_DNA"/>
</dbReference>
<dbReference type="RefSeq" id="WP_092567733.1">
    <property type="nucleotide sequence ID" value="NZ_BMXH01000001.1"/>
</dbReference>
<dbReference type="OrthoDB" id="6167321at2"/>
<dbReference type="AlphaFoldDB" id="A0A1H2RGM2"/>
<dbReference type="STRING" id="574349.SAMN05443545_101316"/>
<dbReference type="InterPro" id="IPR005039">
    <property type="entry name" value="Ant_C"/>
</dbReference>
<gene>
    <name evidence="2" type="ORF">SAMN05443545_101316</name>
</gene>
<proteinExistence type="predicted"/>
<feature type="domain" description="Antirepressor protein C-terminal" evidence="1">
    <location>
        <begin position="3"/>
        <end position="82"/>
    </location>
</feature>
<accession>A0A1H2RGM2</accession>
<sequence length="95" mass="10557">MSRYTLQQAAVLLGTGRTTLCAELRERGIFDRHNIPARHHISAGRFHVDLKAFNHPGLGEAKPYGKTLVTDKGLLWLATQLGREIVTHREAANDA</sequence>
<evidence type="ECO:0000259" key="1">
    <source>
        <dbReference type="Pfam" id="PF03374"/>
    </source>
</evidence>
<protein>
    <submittedName>
        <fullName evidence="2">Phage antirepressor protein KilAC domain-containing protein</fullName>
    </submittedName>
</protein>
<name>A0A1H2RGM2_9GAMM</name>
<dbReference type="GO" id="GO:0003677">
    <property type="term" value="F:DNA binding"/>
    <property type="evidence" value="ECO:0007669"/>
    <property type="project" value="InterPro"/>
</dbReference>
<evidence type="ECO:0000313" key="2">
    <source>
        <dbReference type="EMBL" id="SDW18435.1"/>
    </source>
</evidence>
<dbReference type="Proteomes" id="UP000198500">
    <property type="component" value="Unassembled WGS sequence"/>
</dbReference>
<reference evidence="2 3" key="1">
    <citation type="submission" date="2016-10" db="EMBL/GenBank/DDBJ databases">
        <authorList>
            <person name="de Groot N.N."/>
        </authorList>
    </citation>
    <scope>NUCLEOTIDE SEQUENCE [LARGE SCALE GENOMIC DNA]</scope>
    <source>
        <strain evidence="2 3">DSM 19219</strain>
    </source>
</reference>
<keyword evidence="3" id="KW-1185">Reference proteome</keyword>
<organism evidence="2 3">
    <name type="scientific">Aidingimonas halophila</name>
    <dbReference type="NCBI Taxonomy" id="574349"/>
    <lineage>
        <taxon>Bacteria</taxon>
        <taxon>Pseudomonadati</taxon>
        <taxon>Pseudomonadota</taxon>
        <taxon>Gammaproteobacteria</taxon>
        <taxon>Oceanospirillales</taxon>
        <taxon>Halomonadaceae</taxon>
        <taxon>Aidingimonas</taxon>
    </lineage>
</organism>